<dbReference type="SUPFAM" id="SSF103473">
    <property type="entry name" value="MFS general substrate transporter"/>
    <property type="match status" value="1"/>
</dbReference>
<dbReference type="OrthoDB" id="3639251at2759"/>
<evidence type="ECO:0000256" key="2">
    <source>
        <dbReference type="ARBA" id="ARBA00009598"/>
    </source>
</evidence>
<evidence type="ECO:0000256" key="4">
    <source>
        <dbReference type="ARBA" id="ARBA00022597"/>
    </source>
</evidence>
<dbReference type="Proteomes" id="UP000039324">
    <property type="component" value="Unassembled WGS sequence"/>
</dbReference>
<dbReference type="PROSITE" id="PS50850">
    <property type="entry name" value="MFS"/>
    <property type="match status" value="1"/>
</dbReference>
<accession>A0A0G4J8Q0</accession>
<keyword evidence="5 8" id="KW-0812">Transmembrane</keyword>
<dbReference type="PIRSF" id="PIRSF002808">
    <property type="entry name" value="Hexose_phosphate_transp"/>
    <property type="match status" value="1"/>
</dbReference>
<dbReference type="STRING" id="37360.A0A0G4J8Q0"/>
<dbReference type="InterPro" id="IPR000849">
    <property type="entry name" value="Sugar_P_transporter"/>
</dbReference>
<dbReference type="PANTHER" id="PTHR43184:SF12">
    <property type="entry name" value="SUGAR PHOSPHATE EXCHANGER 3"/>
    <property type="match status" value="1"/>
</dbReference>
<reference evidence="11 13" key="1">
    <citation type="submission" date="2015-02" db="EMBL/GenBank/DDBJ databases">
        <authorList>
            <person name="Chooi Y.-H."/>
        </authorList>
    </citation>
    <scope>NUCLEOTIDE SEQUENCE [LARGE SCALE GENOMIC DNA]</scope>
    <source>
        <strain evidence="11">E3</strain>
    </source>
</reference>
<feature type="domain" description="Major facilitator superfamily (MFS) profile" evidence="10">
    <location>
        <begin position="8"/>
        <end position="413"/>
    </location>
</feature>
<keyword evidence="7 8" id="KW-0472">Membrane</keyword>
<keyword evidence="3" id="KW-0813">Transport</keyword>
<keyword evidence="4" id="KW-0762">Sugar transport</keyword>
<dbReference type="OMA" id="AMPYLID"/>
<dbReference type="InterPro" id="IPR011701">
    <property type="entry name" value="MFS"/>
</dbReference>
<feature type="transmembrane region" description="Helical" evidence="8">
    <location>
        <begin position="385"/>
        <end position="405"/>
    </location>
</feature>
<dbReference type="InterPro" id="IPR036259">
    <property type="entry name" value="MFS_trans_sf"/>
</dbReference>
<evidence type="ECO:0000256" key="5">
    <source>
        <dbReference type="ARBA" id="ARBA00022692"/>
    </source>
</evidence>
<evidence type="ECO:0000313" key="11">
    <source>
        <dbReference type="EMBL" id="CEP03724.1"/>
    </source>
</evidence>
<keyword evidence="6 8" id="KW-1133">Transmembrane helix</keyword>
<keyword evidence="12" id="KW-0496">Mitochondrion</keyword>
<reference evidence="12 14" key="2">
    <citation type="submission" date="2018-03" db="EMBL/GenBank/DDBJ databases">
        <authorList>
            <person name="Fogelqvist J."/>
        </authorList>
    </citation>
    <scope>NUCLEOTIDE SEQUENCE [LARGE SCALE GENOMIC DNA]</scope>
</reference>
<organism evidence="11 13">
    <name type="scientific">Plasmodiophora brassicae</name>
    <name type="common">Clubroot disease agent</name>
    <dbReference type="NCBI Taxonomy" id="37360"/>
    <lineage>
        <taxon>Eukaryota</taxon>
        <taxon>Sar</taxon>
        <taxon>Rhizaria</taxon>
        <taxon>Endomyxa</taxon>
        <taxon>Phytomyxea</taxon>
        <taxon>Plasmodiophorida</taxon>
        <taxon>Plasmodiophoridae</taxon>
        <taxon>Plasmodiophora</taxon>
    </lineage>
</organism>
<comment type="subcellular location">
    <subcellularLocation>
        <location evidence="1">Membrane</location>
        <topology evidence="1">Multi-pass membrane protein</topology>
    </subcellularLocation>
</comment>
<keyword evidence="13" id="KW-1185">Reference proteome</keyword>
<evidence type="ECO:0000256" key="9">
    <source>
        <dbReference type="SAM" id="SignalP"/>
    </source>
</evidence>
<dbReference type="EMBL" id="CDSF01000155">
    <property type="protein sequence ID" value="CEP03724.1"/>
    <property type="molecule type" value="Genomic_DNA"/>
</dbReference>
<geneLocation type="mitochondrion" evidence="12"/>
<keyword evidence="9" id="KW-0732">Signal</keyword>
<dbReference type="GO" id="GO:0005789">
    <property type="term" value="C:endoplasmic reticulum membrane"/>
    <property type="evidence" value="ECO:0007669"/>
    <property type="project" value="TreeGrafter"/>
</dbReference>
<feature type="transmembrane region" description="Helical" evidence="8">
    <location>
        <begin position="288"/>
        <end position="308"/>
    </location>
</feature>
<evidence type="ECO:0000313" key="13">
    <source>
        <dbReference type="Proteomes" id="UP000039324"/>
    </source>
</evidence>
<dbReference type="Proteomes" id="UP000290189">
    <property type="component" value="Unassembled WGS sequence"/>
</dbReference>
<protein>
    <recommendedName>
        <fullName evidence="10">Major facilitator superfamily (MFS) profile domain-containing protein</fullName>
    </recommendedName>
</protein>
<feature type="chain" id="PRO_5033223461" description="Major facilitator superfamily (MFS) profile domain-containing protein" evidence="9">
    <location>
        <begin position="22"/>
        <end position="441"/>
    </location>
</feature>
<proteinExistence type="inferred from homology"/>
<evidence type="ECO:0000256" key="1">
    <source>
        <dbReference type="ARBA" id="ARBA00004141"/>
    </source>
</evidence>
<dbReference type="GO" id="GO:0022857">
    <property type="term" value="F:transmembrane transporter activity"/>
    <property type="evidence" value="ECO:0007669"/>
    <property type="project" value="InterPro"/>
</dbReference>
<sequence>MRSAPSLAFALTFLAYVALHAERKAYTNVKSAAVADWHMTPDALSVLDTTFMLTYAAGLYASGALGDATSPKTVLLGGLLASTFIVMAIGLAGSLGAHLVVVALMALNGLAQSTVWPNAVAIMAAHFPEASRGSIMGVWSVNGNVGNLLGGMFTGAAQSSGLSIQATLAVPSVFTMGVAFVVWRYLRSTPSASPSNPDERDPIIIKPVMATKGIGVWRALQIPGVVEYSLAYACIKNVNYSAMFWISFWLSSELHFADADASLLSSWYDIGAITGGVLIGFVSDRARLRCLPCVVSMAFASVALAMLTATTPSWGMLAVLLAVNGALINGPSALISSAISADLGSHPTVQQSENAMATVAGVVDGTGALGAAVGQYAIAAFSDSFGWNASFYMLAALCLASCILLRRSLQRDIATVTKRVFGTIEVSRQSSELHKLGDHVH</sequence>
<dbReference type="EMBL" id="OVEO01000012">
    <property type="protein sequence ID" value="SPQ99684.1"/>
    <property type="molecule type" value="Genomic_DNA"/>
</dbReference>
<evidence type="ECO:0000256" key="6">
    <source>
        <dbReference type="ARBA" id="ARBA00022989"/>
    </source>
</evidence>
<feature type="transmembrane region" description="Helical" evidence="8">
    <location>
        <begin position="314"/>
        <end position="335"/>
    </location>
</feature>
<comment type="similarity">
    <text evidence="2">Belongs to the major facilitator superfamily. Organophosphate:Pi antiporter (OPA) (TC 2.A.1.4) family.</text>
</comment>
<dbReference type="PANTHER" id="PTHR43184">
    <property type="entry name" value="MAJOR FACILITATOR SUPERFAMILY TRANSPORTER 16, ISOFORM B"/>
    <property type="match status" value="1"/>
</dbReference>
<evidence type="ECO:0000256" key="8">
    <source>
        <dbReference type="SAM" id="Phobius"/>
    </source>
</evidence>
<evidence type="ECO:0000259" key="10">
    <source>
        <dbReference type="PROSITE" id="PS50850"/>
    </source>
</evidence>
<feature type="transmembrane region" description="Helical" evidence="8">
    <location>
        <begin position="45"/>
        <end position="62"/>
    </location>
</feature>
<dbReference type="InterPro" id="IPR020846">
    <property type="entry name" value="MFS_dom"/>
</dbReference>
<evidence type="ECO:0000313" key="12">
    <source>
        <dbReference type="EMBL" id="SPQ99684.1"/>
    </source>
</evidence>
<feature type="signal peptide" evidence="9">
    <location>
        <begin position="1"/>
        <end position="21"/>
    </location>
</feature>
<dbReference type="Pfam" id="PF07690">
    <property type="entry name" value="MFS_1"/>
    <property type="match status" value="1"/>
</dbReference>
<dbReference type="AlphaFoldDB" id="A0A0G4J8Q0"/>
<evidence type="ECO:0000313" key="14">
    <source>
        <dbReference type="Proteomes" id="UP000290189"/>
    </source>
</evidence>
<feature type="transmembrane region" description="Helical" evidence="8">
    <location>
        <begin position="162"/>
        <end position="186"/>
    </location>
</feature>
<name>A0A0G4J8Q0_PLABS</name>
<evidence type="ECO:0000256" key="3">
    <source>
        <dbReference type="ARBA" id="ARBA00022448"/>
    </source>
</evidence>
<dbReference type="Gene3D" id="1.20.1250.20">
    <property type="entry name" value="MFS general substrate transporter like domains"/>
    <property type="match status" value="2"/>
</dbReference>
<feature type="transmembrane region" description="Helical" evidence="8">
    <location>
        <begin position="356"/>
        <end position="379"/>
    </location>
</feature>
<evidence type="ECO:0000256" key="7">
    <source>
        <dbReference type="ARBA" id="ARBA00023136"/>
    </source>
</evidence>
<gene>
    <name evidence="11" type="ORF">PBRA_003331</name>
    <name evidence="12" type="ORF">PLBR_LOCUS6898</name>
</gene>
<feature type="transmembrane region" description="Helical" evidence="8">
    <location>
        <begin position="74"/>
        <end position="107"/>
    </location>
</feature>